<comment type="caution">
    <text evidence="1">The sequence shown here is derived from an EMBL/GenBank/DDBJ whole genome shotgun (WGS) entry which is preliminary data.</text>
</comment>
<evidence type="ECO:0000313" key="2">
    <source>
        <dbReference type="Proteomes" id="UP000826656"/>
    </source>
</evidence>
<proteinExistence type="predicted"/>
<evidence type="ECO:0000313" key="1">
    <source>
        <dbReference type="EMBL" id="KAH0740474.1"/>
    </source>
</evidence>
<reference evidence="1 2" key="1">
    <citation type="journal article" date="2021" name="bioRxiv">
        <title>Chromosome-scale and haplotype-resolved genome assembly of a tetraploid potato cultivar.</title>
        <authorList>
            <person name="Sun H."/>
            <person name="Jiao W.-B."/>
            <person name="Krause K."/>
            <person name="Campoy J.A."/>
            <person name="Goel M."/>
            <person name="Folz-Donahue K."/>
            <person name="Kukat C."/>
            <person name="Huettel B."/>
            <person name="Schneeberger K."/>
        </authorList>
    </citation>
    <scope>NUCLEOTIDE SEQUENCE [LARGE SCALE GENOMIC DNA]</scope>
    <source>
        <strain evidence="1">SolTubOtavaFocal</strain>
        <tissue evidence="1">Leaves</tissue>
    </source>
</reference>
<sequence length="61" mass="6862">MRRVFKSSLSYSLSSFPKNTKPFPSFSAASSLDCGGKAPSDNRCSSFLPRYDVDCAIWYHF</sequence>
<keyword evidence="2" id="KW-1185">Reference proteome</keyword>
<organism evidence="1 2">
    <name type="scientific">Solanum tuberosum</name>
    <name type="common">Potato</name>
    <dbReference type="NCBI Taxonomy" id="4113"/>
    <lineage>
        <taxon>Eukaryota</taxon>
        <taxon>Viridiplantae</taxon>
        <taxon>Streptophyta</taxon>
        <taxon>Embryophyta</taxon>
        <taxon>Tracheophyta</taxon>
        <taxon>Spermatophyta</taxon>
        <taxon>Magnoliopsida</taxon>
        <taxon>eudicotyledons</taxon>
        <taxon>Gunneridae</taxon>
        <taxon>Pentapetalae</taxon>
        <taxon>asterids</taxon>
        <taxon>lamiids</taxon>
        <taxon>Solanales</taxon>
        <taxon>Solanaceae</taxon>
        <taxon>Solanoideae</taxon>
        <taxon>Solaneae</taxon>
        <taxon>Solanum</taxon>
    </lineage>
</organism>
<name>A0ABQ7U1M1_SOLTU</name>
<protein>
    <submittedName>
        <fullName evidence="1">Uncharacterized protein</fullName>
    </submittedName>
</protein>
<dbReference type="EMBL" id="JAIVGD010000026">
    <property type="protein sequence ID" value="KAH0740474.1"/>
    <property type="molecule type" value="Genomic_DNA"/>
</dbReference>
<accession>A0ABQ7U1M1</accession>
<gene>
    <name evidence="1" type="ORF">KY290_033517</name>
</gene>
<dbReference type="Proteomes" id="UP000826656">
    <property type="component" value="Unassembled WGS sequence"/>
</dbReference>